<comment type="caution">
    <text evidence="2">The sequence shown here is derived from an EMBL/GenBank/DDBJ whole genome shotgun (WGS) entry which is preliminary data.</text>
</comment>
<organism evidence="2 3">
    <name type="scientific">Ceratodon purpureus</name>
    <name type="common">Fire moss</name>
    <name type="synonym">Dicranum purpureum</name>
    <dbReference type="NCBI Taxonomy" id="3225"/>
    <lineage>
        <taxon>Eukaryota</taxon>
        <taxon>Viridiplantae</taxon>
        <taxon>Streptophyta</taxon>
        <taxon>Embryophyta</taxon>
        <taxon>Bryophyta</taxon>
        <taxon>Bryophytina</taxon>
        <taxon>Bryopsida</taxon>
        <taxon>Dicranidae</taxon>
        <taxon>Pseudoditrichales</taxon>
        <taxon>Ditrichaceae</taxon>
        <taxon>Ceratodon</taxon>
    </lineage>
</organism>
<keyword evidence="3" id="KW-1185">Reference proteome</keyword>
<dbReference type="Pfam" id="PF06101">
    <property type="entry name" value="Vps62"/>
    <property type="match status" value="2"/>
</dbReference>
<evidence type="ECO:0000256" key="1">
    <source>
        <dbReference type="SAM" id="MobiDB-lite"/>
    </source>
</evidence>
<feature type="region of interest" description="Disordered" evidence="1">
    <location>
        <begin position="1"/>
        <end position="33"/>
    </location>
</feature>
<reference evidence="2" key="1">
    <citation type="submission" date="2020-06" db="EMBL/GenBank/DDBJ databases">
        <title>WGS assembly of Ceratodon purpureus strain R40.</title>
        <authorList>
            <person name="Carey S.B."/>
            <person name="Jenkins J."/>
            <person name="Shu S."/>
            <person name="Lovell J.T."/>
            <person name="Sreedasyam A."/>
            <person name="Maumus F."/>
            <person name="Tiley G.P."/>
            <person name="Fernandez-Pozo N."/>
            <person name="Barry K."/>
            <person name="Chen C."/>
            <person name="Wang M."/>
            <person name="Lipzen A."/>
            <person name="Daum C."/>
            <person name="Saski C.A."/>
            <person name="Payton A.C."/>
            <person name="Mcbreen J.C."/>
            <person name="Conrad R.E."/>
            <person name="Kollar L.M."/>
            <person name="Olsson S."/>
            <person name="Huttunen S."/>
            <person name="Landis J.B."/>
            <person name="Wickett N.J."/>
            <person name="Johnson M.G."/>
            <person name="Rensing S.A."/>
            <person name="Grimwood J."/>
            <person name="Schmutz J."/>
            <person name="Mcdaniel S.F."/>
        </authorList>
    </citation>
    <scope>NUCLEOTIDE SEQUENCE</scope>
    <source>
        <strain evidence="2">R40</strain>
    </source>
</reference>
<protein>
    <submittedName>
        <fullName evidence="2">Uncharacterized protein</fullName>
    </submittedName>
</protein>
<gene>
    <name evidence="2" type="ORF">KC19_7G061700</name>
</gene>
<dbReference type="PANTHER" id="PTHR48173">
    <property type="entry name" value="GNK2-HOMOLOGOUS DOMAIN-CONTAINING PROTEIN"/>
    <property type="match status" value="1"/>
</dbReference>
<feature type="region of interest" description="Disordered" evidence="1">
    <location>
        <begin position="250"/>
        <end position="293"/>
    </location>
</feature>
<dbReference type="PANTHER" id="PTHR48173:SF2">
    <property type="entry name" value="VACUOLAR PROTEIN SORTING-ASSOCIATED PROTEIN 62"/>
    <property type="match status" value="1"/>
</dbReference>
<proteinExistence type="predicted"/>
<feature type="region of interest" description="Disordered" evidence="1">
    <location>
        <begin position="717"/>
        <end position="741"/>
    </location>
</feature>
<name>A0A8T0H3C4_CERPU</name>
<dbReference type="EMBL" id="CM026428">
    <property type="protein sequence ID" value="KAG0566406.1"/>
    <property type="molecule type" value="Genomic_DNA"/>
</dbReference>
<evidence type="ECO:0000313" key="3">
    <source>
        <dbReference type="Proteomes" id="UP000822688"/>
    </source>
</evidence>
<feature type="compositionally biased region" description="Pro residues" evidence="1">
    <location>
        <begin position="111"/>
        <end position="161"/>
    </location>
</feature>
<dbReference type="Proteomes" id="UP000822688">
    <property type="component" value="Chromosome 7"/>
</dbReference>
<dbReference type="PRINTS" id="PR01217">
    <property type="entry name" value="PRICHEXTENSN"/>
</dbReference>
<feature type="region of interest" description="Disordered" evidence="1">
    <location>
        <begin position="104"/>
        <end position="180"/>
    </location>
</feature>
<sequence>MSSKAPASMESGNPRPRIRHTTGVPPPSSYPAGSGFATGRISLGEVDVIQVATFEEVWSALEGGIENQGMTFYKPVEVPAGYSILCHYGQNNSRPRAGWVLAIKENGSKPGPGPSPPAPRPSPPSPGPSPPSPGPSPPSPGPSPPSPRPSPPSPRPSPPSPHSSSSSTPSPPSSPKSFLERLNPFAGLTLTGKGDAADSSKDVYNPLVGKHLSPREAAIEAAEENINPFARVAVVRNETAVEEVEEHINPFSSEAVSRNTSATASETSTRGAPEDTTAKSLPDSVSSLTSPAPALKSPSDFRLIWTSSTWNGKQNGNAWVWLPIAPGGYSALGYLVTNTEEKPSISEVSCVRTDLTDTLAVDSKFFFTSGPEFSFPFTIWSTRPAVRGVSAQGVNVGSFFCARSEEPDNPLPIACLKNIAFKLDCMPTMAQVEAIQHFFGPSVMFHPAEDFLPSSVAWFFDAGAMLYSKDSSTPPMRIKSDGSNLPQGGTNDGAFWIDLPGDGSRDSVKKGNLASAKVHLHLKPVYGATYTDLQSWTFYPFNGPSTAKVGKVNIPLGRLGEHVGDWEHYTLRVSNFTGELEAIYFSQHSKGQWVKIWDLEFNANNKAIVYVAKNGHPCYAHQGDHLQGDETRGIGLRNDTALSTLVLDSSQKFQVFSADYMHQRGDKDAPEEPAWLHYMREWGPKIEYDRKKYLDKFLRFLPSKIRDSLEDVFDKLPDEVMGQEGPTGPSEKNMWNGDERS</sequence>
<dbReference type="InterPro" id="IPR009291">
    <property type="entry name" value="Vps62"/>
</dbReference>
<feature type="compositionally biased region" description="Polar residues" evidence="1">
    <location>
        <begin position="250"/>
        <end position="270"/>
    </location>
</feature>
<accession>A0A8T0H3C4</accession>
<evidence type="ECO:0000313" key="2">
    <source>
        <dbReference type="EMBL" id="KAG0566406.1"/>
    </source>
</evidence>
<dbReference type="AlphaFoldDB" id="A0A8T0H3C4"/>